<proteinExistence type="predicted"/>
<sequence length="115" mass="13310">MFEGEDGKNRVLDLYVELPQKEIYSIKELVERLFNTSEEEAHFHLNRGCNTSNRFVNNCEGQVYLGCNSYDLSIELKSDTVSHLLEKRFIFNEGDELKLFISGNGGISYAIHKYH</sequence>
<dbReference type="AlphaFoldDB" id="A0A4R9KF73"/>
<dbReference type="RefSeq" id="WP_135647368.1">
    <property type="nucleotide sequence ID" value="NZ_RQGF01000002.1"/>
</dbReference>
<reference evidence="1" key="1">
    <citation type="journal article" date="2019" name="PLoS Negl. Trop. Dis.">
        <title>Revisiting the worldwide diversity of Leptospira species in the environment.</title>
        <authorList>
            <person name="Vincent A.T."/>
            <person name="Schiettekatte O."/>
            <person name="Bourhy P."/>
            <person name="Veyrier F.J."/>
            <person name="Picardeau M."/>
        </authorList>
    </citation>
    <scope>NUCLEOTIDE SEQUENCE [LARGE SCALE GENOMIC DNA]</scope>
    <source>
        <strain evidence="1">201702455</strain>
    </source>
</reference>
<dbReference type="Proteomes" id="UP000297762">
    <property type="component" value="Unassembled WGS sequence"/>
</dbReference>
<organism evidence="1 2">
    <name type="scientific">Leptospira sarikeiensis</name>
    <dbReference type="NCBI Taxonomy" id="2484943"/>
    <lineage>
        <taxon>Bacteria</taxon>
        <taxon>Pseudomonadati</taxon>
        <taxon>Spirochaetota</taxon>
        <taxon>Spirochaetia</taxon>
        <taxon>Leptospirales</taxon>
        <taxon>Leptospiraceae</taxon>
        <taxon>Leptospira</taxon>
    </lineage>
</organism>
<dbReference type="EMBL" id="RQGF01000002">
    <property type="protein sequence ID" value="TGL65956.1"/>
    <property type="molecule type" value="Genomic_DNA"/>
</dbReference>
<evidence type="ECO:0000313" key="2">
    <source>
        <dbReference type="Proteomes" id="UP000297762"/>
    </source>
</evidence>
<keyword evidence="2" id="KW-1185">Reference proteome</keyword>
<protein>
    <submittedName>
        <fullName evidence="1">Uncharacterized protein</fullName>
    </submittedName>
</protein>
<evidence type="ECO:0000313" key="1">
    <source>
        <dbReference type="EMBL" id="TGL65956.1"/>
    </source>
</evidence>
<accession>A0A4R9KF73</accession>
<gene>
    <name evidence="1" type="ORF">EHQ64_00075</name>
</gene>
<name>A0A4R9KF73_9LEPT</name>
<comment type="caution">
    <text evidence="1">The sequence shown here is derived from an EMBL/GenBank/DDBJ whole genome shotgun (WGS) entry which is preliminary data.</text>
</comment>